<keyword evidence="2 5" id="KW-0812">Transmembrane</keyword>
<dbReference type="KEGG" id="dov:DSCO28_72830"/>
<feature type="transmembrane region" description="Helical" evidence="5">
    <location>
        <begin position="56"/>
        <end position="74"/>
    </location>
</feature>
<dbReference type="AlphaFoldDB" id="A0A5K8A2J4"/>
<keyword evidence="4 5" id="KW-0472">Membrane</keyword>
<dbReference type="GO" id="GO:0012505">
    <property type="term" value="C:endomembrane system"/>
    <property type="evidence" value="ECO:0007669"/>
    <property type="project" value="UniProtKB-SubCell"/>
</dbReference>
<reference evidence="7 8" key="1">
    <citation type="submission" date="2019-11" db="EMBL/GenBank/DDBJ databases">
        <title>Comparative genomics of hydrocarbon-degrading Desulfosarcina strains.</title>
        <authorList>
            <person name="Watanabe M."/>
            <person name="Kojima H."/>
            <person name="Fukui M."/>
        </authorList>
    </citation>
    <scope>NUCLEOTIDE SEQUENCE [LARGE SCALE GENOMIC DNA]</scope>
    <source>
        <strain evidence="7 8">28bB2T</strain>
        <plasmid evidence="8">do28_1 dna</plasmid>
    </source>
</reference>
<keyword evidence="3 5" id="KW-1133">Transmembrane helix</keyword>
<evidence type="ECO:0000256" key="1">
    <source>
        <dbReference type="ARBA" id="ARBA00004127"/>
    </source>
</evidence>
<dbReference type="Proteomes" id="UP000425960">
    <property type="component" value="Plasmid Do28_1"/>
</dbReference>
<dbReference type="Pfam" id="PF06803">
    <property type="entry name" value="DUF1232"/>
    <property type="match status" value="1"/>
</dbReference>
<comment type="subcellular location">
    <subcellularLocation>
        <location evidence="1">Endomembrane system</location>
        <topology evidence="1">Multi-pass membrane protein</topology>
    </subcellularLocation>
</comment>
<evidence type="ECO:0000256" key="3">
    <source>
        <dbReference type="ARBA" id="ARBA00022989"/>
    </source>
</evidence>
<feature type="transmembrane region" description="Helical" evidence="5">
    <location>
        <begin position="101"/>
        <end position="123"/>
    </location>
</feature>
<feature type="domain" description="DUF1232" evidence="6">
    <location>
        <begin position="32"/>
        <end position="68"/>
    </location>
</feature>
<dbReference type="InterPro" id="IPR010652">
    <property type="entry name" value="DUF1232"/>
</dbReference>
<keyword evidence="7" id="KW-0614">Plasmid</keyword>
<evidence type="ECO:0000256" key="2">
    <source>
        <dbReference type="ARBA" id="ARBA00022692"/>
    </source>
</evidence>
<dbReference type="RefSeq" id="WP_155326303.1">
    <property type="nucleotide sequence ID" value="NZ_AP021877.1"/>
</dbReference>
<evidence type="ECO:0000313" key="8">
    <source>
        <dbReference type="Proteomes" id="UP000425960"/>
    </source>
</evidence>
<evidence type="ECO:0000259" key="6">
    <source>
        <dbReference type="Pfam" id="PF06803"/>
    </source>
</evidence>
<evidence type="ECO:0000256" key="5">
    <source>
        <dbReference type="SAM" id="Phobius"/>
    </source>
</evidence>
<evidence type="ECO:0000256" key="4">
    <source>
        <dbReference type="ARBA" id="ARBA00023136"/>
    </source>
</evidence>
<accession>A0A5K8A2J4</accession>
<name>A0A5K8A2J4_9BACT</name>
<protein>
    <submittedName>
        <fullName evidence="7">Membrane protein</fullName>
    </submittedName>
</protein>
<geneLocation type="plasmid" evidence="8">
    <name>do28_1 dna</name>
</geneLocation>
<evidence type="ECO:0000313" key="7">
    <source>
        <dbReference type="EMBL" id="BBO86717.1"/>
    </source>
</evidence>
<sequence length="146" mass="16458">MLQVLKDKARLLKRDIYALYLAHKDPRVPWYARLMAAIVVGYAFSPIDLIPDSIPVLGYLDDLVLIPLGIYLTVKMIPIEVLKECRETASLRTNKGKPKNLFAAGIIVLLWLLLFSATIYYIMPLLPQIKAWVGGSIAWAMDLIGF</sequence>
<proteinExistence type="predicted"/>
<feature type="transmembrane region" description="Helical" evidence="5">
    <location>
        <begin position="30"/>
        <end position="50"/>
    </location>
</feature>
<organism evidence="7 8">
    <name type="scientific">Desulfosarcina ovata subsp. sediminis</name>
    <dbReference type="NCBI Taxonomy" id="885957"/>
    <lineage>
        <taxon>Bacteria</taxon>
        <taxon>Pseudomonadati</taxon>
        <taxon>Thermodesulfobacteriota</taxon>
        <taxon>Desulfobacteria</taxon>
        <taxon>Desulfobacterales</taxon>
        <taxon>Desulfosarcinaceae</taxon>
        <taxon>Desulfosarcina</taxon>
    </lineage>
</organism>
<gene>
    <name evidence="7" type="ORF">DSCO28_72830</name>
</gene>
<dbReference type="EMBL" id="AP021877">
    <property type="protein sequence ID" value="BBO86717.1"/>
    <property type="molecule type" value="Genomic_DNA"/>
</dbReference>